<comment type="caution">
    <text evidence="1">The sequence shown here is derived from an EMBL/GenBank/DDBJ whole genome shotgun (WGS) entry which is preliminary data.</text>
</comment>
<evidence type="ECO:0000313" key="1">
    <source>
        <dbReference type="EMBL" id="GMH27659.1"/>
    </source>
</evidence>
<protein>
    <submittedName>
        <fullName evidence="1">Uncharacterized protein</fullName>
    </submittedName>
</protein>
<accession>A0AAD3Y551</accession>
<reference evidence="1" key="1">
    <citation type="submission" date="2023-05" db="EMBL/GenBank/DDBJ databases">
        <title>Nepenthes gracilis genome sequencing.</title>
        <authorList>
            <person name="Fukushima K."/>
        </authorList>
    </citation>
    <scope>NUCLEOTIDE SEQUENCE</scope>
    <source>
        <strain evidence="1">SING2019-196</strain>
    </source>
</reference>
<gene>
    <name evidence="1" type="ORF">Nepgr_029502</name>
</gene>
<organism evidence="1 2">
    <name type="scientific">Nepenthes gracilis</name>
    <name type="common">Slender pitcher plant</name>
    <dbReference type="NCBI Taxonomy" id="150966"/>
    <lineage>
        <taxon>Eukaryota</taxon>
        <taxon>Viridiplantae</taxon>
        <taxon>Streptophyta</taxon>
        <taxon>Embryophyta</taxon>
        <taxon>Tracheophyta</taxon>
        <taxon>Spermatophyta</taxon>
        <taxon>Magnoliopsida</taxon>
        <taxon>eudicotyledons</taxon>
        <taxon>Gunneridae</taxon>
        <taxon>Pentapetalae</taxon>
        <taxon>Caryophyllales</taxon>
        <taxon>Nepenthaceae</taxon>
        <taxon>Nepenthes</taxon>
    </lineage>
</organism>
<evidence type="ECO:0000313" key="2">
    <source>
        <dbReference type="Proteomes" id="UP001279734"/>
    </source>
</evidence>
<name>A0AAD3Y551_NEPGR</name>
<keyword evidence="2" id="KW-1185">Reference proteome</keyword>
<dbReference type="Proteomes" id="UP001279734">
    <property type="component" value="Unassembled WGS sequence"/>
</dbReference>
<dbReference type="AlphaFoldDB" id="A0AAD3Y551"/>
<dbReference type="EMBL" id="BSYO01000033">
    <property type="protein sequence ID" value="GMH27659.1"/>
    <property type="molecule type" value="Genomic_DNA"/>
</dbReference>
<proteinExistence type="predicted"/>
<sequence length="122" mass="14153">MTSCNYIAEKGMKTAAGEFQQHSYIMQQQRKMSNCTVFKLTVLLYLNFIEWMKESEGNKFDRDGNVESRIVFMEAEVPPLVLLYWLDSHFSSGLSLFCPFREVDIRAAVNCQHTTDLKLKVD</sequence>